<dbReference type="InterPro" id="IPR058792">
    <property type="entry name" value="Beta-barrel_RND_2"/>
</dbReference>
<dbReference type="EMBL" id="QFPN01000002">
    <property type="protein sequence ID" value="PZQ18146.1"/>
    <property type="molecule type" value="Genomic_DNA"/>
</dbReference>
<comment type="similarity">
    <text evidence="1">Belongs to the membrane fusion protein (MFP) (TC 8.A.1) family.</text>
</comment>
<reference evidence="10 11" key="1">
    <citation type="submission" date="2017-08" db="EMBL/GenBank/DDBJ databases">
        <title>Infants hospitalized years apart are colonized by the same room-sourced microbial strains.</title>
        <authorList>
            <person name="Brooks B."/>
            <person name="Olm M.R."/>
            <person name="Firek B.A."/>
            <person name="Baker R."/>
            <person name="Thomas B.C."/>
            <person name="Morowitz M.J."/>
            <person name="Banfield J.F."/>
        </authorList>
    </citation>
    <scope>NUCLEOTIDE SEQUENCE [LARGE SCALE GENOMIC DNA]</scope>
    <source>
        <strain evidence="10">S2_005_003_R2_43</strain>
    </source>
</reference>
<dbReference type="Pfam" id="PF25975">
    <property type="entry name" value="CzcB_C"/>
    <property type="match status" value="1"/>
</dbReference>
<feature type="region of interest" description="Disordered" evidence="6">
    <location>
        <begin position="56"/>
        <end position="138"/>
    </location>
</feature>
<evidence type="ECO:0000259" key="7">
    <source>
        <dbReference type="Pfam" id="PF25954"/>
    </source>
</evidence>
<dbReference type="InterPro" id="IPR058647">
    <property type="entry name" value="BSH_CzcB-like"/>
</dbReference>
<gene>
    <name evidence="10" type="ORF">DI565_05440</name>
</gene>
<evidence type="ECO:0000256" key="4">
    <source>
        <dbReference type="ARBA" id="ARBA00043263"/>
    </source>
</evidence>
<dbReference type="AlphaFoldDB" id="A0A2W5KM63"/>
<evidence type="ECO:0000313" key="11">
    <source>
        <dbReference type="Proteomes" id="UP000249577"/>
    </source>
</evidence>
<evidence type="ECO:0000256" key="6">
    <source>
        <dbReference type="SAM" id="MobiDB-lite"/>
    </source>
</evidence>
<dbReference type="SUPFAM" id="SSF111369">
    <property type="entry name" value="HlyD-like secretion proteins"/>
    <property type="match status" value="1"/>
</dbReference>
<dbReference type="NCBIfam" id="NF045680">
    <property type="entry name" value="DiMtlExpIhpB"/>
    <property type="match status" value="1"/>
</dbReference>
<evidence type="ECO:0000256" key="1">
    <source>
        <dbReference type="ARBA" id="ARBA00009477"/>
    </source>
</evidence>
<organism evidence="10 11">
    <name type="scientific">Ancylobacter novellus</name>
    <name type="common">Thiobacillus novellus</name>
    <dbReference type="NCBI Taxonomy" id="921"/>
    <lineage>
        <taxon>Bacteria</taxon>
        <taxon>Pseudomonadati</taxon>
        <taxon>Pseudomonadota</taxon>
        <taxon>Alphaproteobacteria</taxon>
        <taxon>Hyphomicrobiales</taxon>
        <taxon>Xanthobacteraceae</taxon>
        <taxon>Ancylobacter</taxon>
    </lineage>
</organism>
<comment type="caution">
    <text evidence="10">The sequence shown here is derived from an EMBL/GenBank/DDBJ whole genome shotgun (WGS) entry which is preliminary data.</text>
</comment>
<proteinExistence type="inferred from homology"/>
<keyword evidence="2" id="KW-0813">Transport</keyword>
<evidence type="ECO:0000259" key="9">
    <source>
        <dbReference type="Pfam" id="PF25975"/>
    </source>
</evidence>
<accession>A0A2W5KM63</accession>
<evidence type="ECO:0000256" key="2">
    <source>
        <dbReference type="ARBA" id="ARBA00022448"/>
    </source>
</evidence>
<feature type="compositionally biased region" description="Basic and acidic residues" evidence="6">
    <location>
        <begin position="120"/>
        <end position="138"/>
    </location>
</feature>
<sequence>MSRSITRDAAVLIVGGLVGAGGLYAAQEGPSAVASQALSFYSRLLGGDGHAHAEAPKTVAAADDHKEDDDDHAHGKDEGRAKDDGHDHGAEKDDGHGHDQPKPKADLGSTVKIAAVDANDDGHGHDPEKDDGHGHGAELPEGVVELGDAKLKAAGISLDKAGASTLREELQLNGIVRANQEAVVQVTPRFPGVVRTIAKRLGDEVRKGETLAVVESNQSLTTYELKAPIAGVVTERQASLGEYVSEQKPAFVVTDLSTLWVDFSVYRRDLAKVAVGETVRIDPEDGGEPIEAKISYLSPIGAADTQSAVARAVIRNDGRFRPGLFATGAVATAEQAVPLAVSIDAIQSLEGRDVVFVREGDRFAARDVTLGRRDGRSVEVVTGLKGGESYASKNSFVVKAELAKGSASHEH</sequence>
<feature type="domain" description="CzcB-like C-terminal circularly permuted SH3-like" evidence="9">
    <location>
        <begin position="339"/>
        <end position="399"/>
    </location>
</feature>
<evidence type="ECO:0000256" key="5">
    <source>
        <dbReference type="ARBA" id="ARBA00058766"/>
    </source>
</evidence>
<keyword evidence="3" id="KW-0862">Zinc</keyword>
<keyword evidence="4" id="KW-0105">Cadmium resistance</keyword>
<dbReference type="FunFam" id="2.40.30.170:FF:000010">
    <property type="entry name" value="Efflux RND transporter periplasmic adaptor subunit"/>
    <property type="match status" value="1"/>
</dbReference>
<dbReference type="FunFam" id="2.40.420.20:FF:000006">
    <property type="entry name" value="RND family efflux transporter MFP subunit"/>
    <property type="match status" value="1"/>
</dbReference>
<feature type="compositionally biased region" description="Basic and acidic residues" evidence="6">
    <location>
        <begin position="71"/>
        <end position="105"/>
    </location>
</feature>
<dbReference type="Pfam" id="PF25973">
    <property type="entry name" value="BSH_CzcB"/>
    <property type="match status" value="1"/>
</dbReference>
<dbReference type="GO" id="GO:0046914">
    <property type="term" value="F:transition metal ion binding"/>
    <property type="evidence" value="ECO:0007669"/>
    <property type="project" value="TreeGrafter"/>
</dbReference>
<dbReference type="Proteomes" id="UP000249577">
    <property type="component" value="Unassembled WGS sequence"/>
</dbReference>
<dbReference type="InterPro" id="IPR051909">
    <property type="entry name" value="MFP_Cation_Efflux"/>
</dbReference>
<feature type="domain" description="CzcB-like barrel-sandwich hybrid" evidence="8">
    <location>
        <begin position="183"/>
        <end position="255"/>
    </location>
</feature>
<evidence type="ECO:0000313" key="10">
    <source>
        <dbReference type="EMBL" id="PZQ18146.1"/>
    </source>
</evidence>
<dbReference type="Gene3D" id="2.40.420.20">
    <property type="match status" value="1"/>
</dbReference>
<dbReference type="GO" id="GO:0030288">
    <property type="term" value="C:outer membrane-bounded periplasmic space"/>
    <property type="evidence" value="ECO:0007669"/>
    <property type="project" value="TreeGrafter"/>
</dbReference>
<dbReference type="PANTHER" id="PTHR30097:SF4">
    <property type="entry name" value="SLR6042 PROTEIN"/>
    <property type="match status" value="1"/>
</dbReference>
<dbReference type="Pfam" id="PF25954">
    <property type="entry name" value="Beta-barrel_RND_2"/>
    <property type="match status" value="1"/>
</dbReference>
<evidence type="ECO:0000259" key="8">
    <source>
        <dbReference type="Pfam" id="PF25973"/>
    </source>
</evidence>
<dbReference type="Gene3D" id="2.40.50.100">
    <property type="match status" value="1"/>
</dbReference>
<feature type="domain" description="CusB-like beta-barrel" evidence="7">
    <location>
        <begin position="258"/>
        <end position="332"/>
    </location>
</feature>
<dbReference type="GO" id="GO:0015679">
    <property type="term" value="P:plasma membrane copper ion transport"/>
    <property type="evidence" value="ECO:0007669"/>
    <property type="project" value="TreeGrafter"/>
</dbReference>
<name>A0A2W5KM63_ANCNO</name>
<dbReference type="GO" id="GO:0046686">
    <property type="term" value="P:response to cadmium ion"/>
    <property type="evidence" value="ECO:0007669"/>
    <property type="project" value="UniProtKB-KW"/>
</dbReference>
<dbReference type="GO" id="GO:0060003">
    <property type="term" value="P:copper ion export"/>
    <property type="evidence" value="ECO:0007669"/>
    <property type="project" value="TreeGrafter"/>
</dbReference>
<dbReference type="PANTHER" id="PTHR30097">
    <property type="entry name" value="CATION EFFLUX SYSTEM PROTEIN CUSB"/>
    <property type="match status" value="1"/>
</dbReference>
<dbReference type="Gene3D" id="2.40.30.170">
    <property type="match status" value="1"/>
</dbReference>
<comment type="function">
    <text evidence="5">CzcA and CzcB together would act in zinc efflux nearly as effectively as the complete czc efflux system (CzcABC). The CzcB protein is thought to funnel zinc cations to the CzcA transport protein.</text>
</comment>
<protein>
    <submittedName>
        <fullName evidence="10">Efflux transporter periplasmic adaptor subunit</fullName>
    </submittedName>
</protein>
<dbReference type="InterPro" id="IPR058649">
    <property type="entry name" value="CzcB_C"/>
</dbReference>
<evidence type="ECO:0000256" key="3">
    <source>
        <dbReference type="ARBA" id="ARBA00022833"/>
    </source>
</evidence>